<comment type="catalytic activity">
    <reaction evidence="12">
        <text>L-seryl-[protein] + ATP = O-phospho-L-seryl-[protein] + ADP + H(+)</text>
        <dbReference type="Rhea" id="RHEA:17989"/>
        <dbReference type="Rhea" id="RHEA-COMP:9863"/>
        <dbReference type="Rhea" id="RHEA-COMP:11604"/>
        <dbReference type="ChEBI" id="CHEBI:15378"/>
        <dbReference type="ChEBI" id="CHEBI:29999"/>
        <dbReference type="ChEBI" id="CHEBI:30616"/>
        <dbReference type="ChEBI" id="CHEBI:83421"/>
        <dbReference type="ChEBI" id="CHEBI:456216"/>
        <dbReference type="EC" id="2.7.11.1"/>
    </reaction>
</comment>
<dbReference type="GO" id="GO:0046872">
    <property type="term" value="F:metal ion binding"/>
    <property type="evidence" value="ECO:0007669"/>
    <property type="project" value="UniProtKB-KW"/>
</dbReference>
<dbReference type="Gene3D" id="1.10.510.10">
    <property type="entry name" value="Transferase(Phosphotransferase) domain 1"/>
    <property type="match status" value="1"/>
</dbReference>
<dbReference type="EMBL" id="OU898285">
    <property type="protein sequence ID" value="CAG9828309.1"/>
    <property type="molecule type" value="Genomic_DNA"/>
</dbReference>
<dbReference type="InterPro" id="IPR000719">
    <property type="entry name" value="Prot_kinase_dom"/>
</dbReference>
<sequence>MSSNESEIEPFPVDLDVNYNPALHETYHQQIYTSPIKVGEGSFGIVCKAVNKFNNKKYAIKEFRRTLTSDFKYTEIQNNEKVGIHPNCVKFYMAWEECGEVYMKMEACQMSLMDYSKKNIIQEPLVWDCLYDMCKALKYLHEKLLVHRDVKASNIMLYGTYFKLTDFGTIIDLNEQPESTTSIKMKLSKDDVRSRNFQSKVKPARDILELGLTFSRLMTGVRWSSPSTTEVAPDVSESQESELKK</sequence>
<name>A0A9N9X7U0_DIABA</name>
<keyword evidence="8" id="KW-0460">Magnesium</keyword>
<dbReference type="AlphaFoldDB" id="A0A9N9X7U0"/>
<proteinExistence type="inferred from homology"/>
<evidence type="ECO:0000256" key="13">
    <source>
        <dbReference type="PROSITE-ProRule" id="PRU10141"/>
    </source>
</evidence>
<keyword evidence="5 13" id="KW-0547">Nucleotide-binding</keyword>
<evidence type="ECO:0000256" key="6">
    <source>
        <dbReference type="ARBA" id="ARBA00022777"/>
    </source>
</evidence>
<evidence type="ECO:0000256" key="8">
    <source>
        <dbReference type="ARBA" id="ARBA00022842"/>
    </source>
</evidence>
<evidence type="ECO:0000256" key="12">
    <source>
        <dbReference type="ARBA" id="ARBA00048679"/>
    </source>
</evidence>
<dbReference type="GO" id="GO:0005634">
    <property type="term" value="C:nucleus"/>
    <property type="evidence" value="ECO:0007669"/>
    <property type="project" value="TreeGrafter"/>
</dbReference>
<evidence type="ECO:0000256" key="1">
    <source>
        <dbReference type="ARBA" id="ARBA00012513"/>
    </source>
</evidence>
<dbReference type="GO" id="GO:0004674">
    <property type="term" value="F:protein serine/threonine kinase activity"/>
    <property type="evidence" value="ECO:0007669"/>
    <property type="project" value="UniProtKB-KW"/>
</dbReference>
<evidence type="ECO:0000256" key="15">
    <source>
        <dbReference type="SAM" id="MobiDB-lite"/>
    </source>
</evidence>
<evidence type="ECO:0000256" key="11">
    <source>
        <dbReference type="ARBA" id="ARBA00047899"/>
    </source>
</evidence>
<evidence type="ECO:0000256" key="7">
    <source>
        <dbReference type="ARBA" id="ARBA00022840"/>
    </source>
</evidence>
<dbReference type="Pfam" id="PF00069">
    <property type="entry name" value="Pkinase"/>
    <property type="match status" value="1"/>
</dbReference>
<dbReference type="Gene3D" id="3.30.200.20">
    <property type="entry name" value="Phosphorylase Kinase, domain 1"/>
    <property type="match status" value="1"/>
</dbReference>
<dbReference type="GO" id="GO:0051321">
    <property type="term" value="P:meiotic cell cycle"/>
    <property type="evidence" value="ECO:0007669"/>
    <property type="project" value="TreeGrafter"/>
</dbReference>
<dbReference type="PANTHER" id="PTHR11042:SF183">
    <property type="entry name" value="MEMBRANE-ASSOCIATED TYROSINE- AND THREONINE-SPECIFIC CDC2-INHIBITORY KINASE"/>
    <property type="match status" value="1"/>
</dbReference>
<evidence type="ECO:0000256" key="4">
    <source>
        <dbReference type="ARBA" id="ARBA00022723"/>
    </source>
</evidence>
<keyword evidence="6" id="KW-0418">Kinase</keyword>
<dbReference type="GO" id="GO:0110031">
    <property type="term" value="P:negative regulation of G2/MI transition of meiotic cell cycle"/>
    <property type="evidence" value="ECO:0007669"/>
    <property type="project" value="TreeGrafter"/>
</dbReference>
<dbReference type="GO" id="GO:0005737">
    <property type="term" value="C:cytoplasm"/>
    <property type="evidence" value="ECO:0007669"/>
    <property type="project" value="TreeGrafter"/>
</dbReference>
<feature type="domain" description="Protein kinase" evidence="16">
    <location>
        <begin position="32"/>
        <end position="245"/>
    </location>
</feature>
<keyword evidence="3" id="KW-0808">Transferase</keyword>
<dbReference type="PROSITE" id="PS00107">
    <property type="entry name" value="PROTEIN_KINASE_ATP"/>
    <property type="match status" value="1"/>
</dbReference>
<dbReference type="OrthoDB" id="5337378at2759"/>
<dbReference type="PANTHER" id="PTHR11042">
    <property type="entry name" value="EUKARYOTIC TRANSLATION INITIATION FACTOR 2-ALPHA KINASE EIF2-ALPHA KINASE -RELATED"/>
    <property type="match status" value="1"/>
</dbReference>
<dbReference type="InterPro" id="IPR017441">
    <property type="entry name" value="Protein_kinase_ATP_BS"/>
</dbReference>
<keyword evidence="9" id="KW-0131">Cell cycle</keyword>
<keyword evidence="7 13" id="KW-0067">ATP-binding</keyword>
<dbReference type="PROSITE" id="PS50011">
    <property type="entry name" value="PROTEIN_KINASE_DOM"/>
    <property type="match status" value="1"/>
</dbReference>
<dbReference type="PROSITE" id="PS00108">
    <property type="entry name" value="PROTEIN_KINASE_ST"/>
    <property type="match status" value="1"/>
</dbReference>
<dbReference type="SUPFAM" id="SSF56112">
    <property type="entry name" value="Protein kinase-like (PK-like)"/>
    <property type="match status" value="1"/>
</dbReference>
<organism evidence="17 18">
    <name type="scientific">Diabrotica balteata</name>
    <name type="common">Banded cucumber beetle</name>
    <dbReference type="NCBI Taxonomy" id="107213"/>
    <lineage>
        <taxon>Eukaryota</taxon>
        <taxon>Metazoa</taxon>
        <taxon>Ecdysozoa</taxon>
        <taxon>Arthropoda</taxon>
        <taxon>Hexapoda</taxon>
        <taxon>Insecta</taxon>
        <taxon>Pterygota</taxon>
        <taxon>Neoptera</taxon>
        <taxon>Endopterygota</taxon>
        <taxon>Coleoptera</taxon>
        <taxon>Polyphaga</taxon>
        <taxon>Cucujiformia</taxon>
        <taxon>Chrysomeloidea</taxon>
        <taxon>Chrysomelidae</taxon>
        <taxon>Galerucinae</taxon>
        <taxon>Diabroticina</taxon>
        <taxon>Diabroticites</taxon>
        <taxon>Diabrotica</taxon>
    </lineage>
</organism>
<evidence type="ECO:0000259" key="16">
    <source>
        <dbReference type="PROSITE" id="PS50011"/>
    </source>
</evidence>
<comment type="catalytic activity">
    <reaction evidence="11">
        <text>L-threonyl-[protein] + ATP = O-phospho-L-threonyl-[protein] + ADP + H(+)</text>
        <dbReference type="Rhea" id="RHEA:46608"/>
        <dbReference type="Rhea" id="RHEA-COMP:11060"/>
        <dbReference type="Rhea" id="RHEA-COMP:11605"/>
        <dbReference type="ChEBI" id="CHEBI:15378"/>
        <dbReference type="ChEBI" id="CHEBI:30013"/>
        <dbReference type="ChEBI" id="CHEBI:30616"/>
        <dbReference type="ChEBI" id="CHEBI:61977"/>
        <dbReference type="ChEBI" id="CHEBI:456216"/>
        <dbReference type="EC" id="2.7.11.1"/>
    </reaction>
</comment>
<evidence type="ECO:0000256" key="5">
    <source>
        <dbReference type="ARBA" id="ARBA00022741"/>
    </source>
</evidence>
<evidence type="ECO:0000256" key="9">
    <source>
        <dbReference type="ARBA" id="ARBA00023306"/>
    </source>
</evidence>
<dbReference type="InterPro" id="IPR050339">
    <property type="entry name" value="CC_SR_Kinase"/>
</dbReference>
<keyword evidence="2 14" id="KW-0723">Serine/threonine-protein kinase</keyword>
<evidence type="ECO:0000256" key="2">
    <source>
        <dbReference type="ARBA" id="ARBA00022527"/>
    </source>
</evidence>
<feature type="region of interest" description="Disordered" evidence="15">
    <location>
        <begin position="224"/>
        <end position="245"/>
    </location>
</feature>
<protein>
    <recommendedName>
        <fullName evidence="1">non-specific serine/threonine protein kinase</fullName>
        <ecNumber evidence="1">2.7.11.1</ecNumber>
    </recommendedName>
</protein>
<dbReference type="SMART" id="SM00220">
    <property type="entry name" value="S_TKc"/>
    <property type="match status" value="1"/>
</dbReference>
<evidence type="ECO:0000256" key="3">
    <source>
        <dbReference type="ARBA" id="ARBA00022679"/>
    </source>
</evidence>
<feature type="binding site" evidence="13">
    <location>
        <position position="61"/>
    </location>
    <ligand>
        <name>ATP</name>
        <dbReference type="ChEBI" id="CHEBI:30616"/>
    </ligand>
</feature>
<accession>A0A9N9X7U0</accession>
<dbReference type="InterPro" id="IPR008271">
    <property type="entry name" value="Ser/Thr_kinase_AS"/>
</dbReference>
<evidence type="ECO:0000256" key="14">
    <source>
        <dbReference type="RuleBase" id="RU000304"/>
    </source>
</evidence>
<keyword evidence="18" id="KW-1185">Reference proteome</keyword>
<evidence type="ECO:0000256" key="10">
    <source>
        <dbReference type="ARBA" id="ARBA00037982"/>
    </source>
</evidence>
<keyword evidence="4" id="KW-0479">Metal-binding</keyword>
<reference evidence="17" key="1">
    <citation type="submission" date="2022-01" db="EMBL/GenBank/DDBJ databases">
        <authorList>
            <person name="King R."/>
        </authorList>
    </citation>
    <scope>NUCLEOTIDE SEQUENCE</scope>
</reference>
<dbReference type="Proteomes" id="UP001153709">
    <property type="component" value="Chromosome 10"/>
</dbReference>
<evidence type="ECO:0000313" key="17">
    <source>
        <dbReference type="EMBL" id="CAG9828309.1"/>
    </source>
</evidence>
<dbReference type="EC" id="2.7.11.1" evidence="1"/>
<dbReference type="InterPro" id="IPR011009">
    <property type="entry name" value="Kinase-like_dom_sf"/>
</dbReference>
<comment type="similarity">
    <text evidence="10">Belongs to the protein kinase superfamily. Ser/Thr protein kinase family. GCN2 subfamily.</text>
</comment>
<gene>
    <name evidence="17" type="ORF">DIABBA_LOCUS2236</name>
</gene>
<evidence type="ECO:0000313" key="18">
    <source>
        <dbReference type="Proteomes" id="UP001153709"/>
    </source>
</evidence>
<dbReference type="GO" id="GO:0005524">
    <property type="term" value="F:ATP binding"/>
    <property type="evidence" value="ECO:0007669"/>
    <property type="project" value="UniProtKB-UniRule"/>
</dbReference>